<dbReference type="InterPro" id="IPR011009">
    <property type="entry name" value="Kinase-like_dom_sf"/>
</dbReference>
<evidence type="ECO:0000313" key="4">
    <source>
        <dbReference type="Proteomes" id="UP001219933"/>
    </source>
</evidence>
<evidence type="ECO:0000313" key="3">
    <source>
        <dbReference type="EMBL" id="WFD33245.1"/>
    </source>
</evidence>
<proteinExistence type="predicted"/>
<organism evidence="3 4">
    <name type="scientific">Malassezia cuniculi</name>
    <dbReference type="NCBI Taxonomy" id="948313"/>
    <lineage>
        <taxon>Eukaryota</taxon>
        <taxon>Fungi</taxon>
        <taxon>Dikarya</taxon>
        <taxon>Basidiomycota</taxon>
        <taxon>Ustilaginomycotina</taxon>
        <taxon>Malasseziomycetes</taxon>
        <taxon>Malasseziales</taxon>
        <taxon>Malasseziaceae</taxon>
        <taxon>Malassezia</taxon>
    </lineage>
</organism>
<name>A0AAF0EQH1_9BASI</name>
<dbReference type="EMBL" id="CP119877">
    <property type="protein sequence ID" value="WFD33245.1"/>
    <property type="molecule type" value="Genomic_DNA"/>
</dbReference>
<feature type="compositionally biased region" description="Low complexity" evidence="1">
    <location>
        <begin position="635"/>
        <end position="648"/>
    </location>
</feature>
<sequence>MTHNLPLARLRHPCILEVVEPFEESRNQVMFATEPVISTLQTAAADARSELDEVEIQKGLLQVARALEFVHATGYVHTDVKPASIVINNKGDWKLASFAYLSAVTGPDATDGCWAYENDSDEPALARSLDYADPAHVIDRNVSVSNDMFSLGVTIFSLFNEGRAPWQYYGSVSTLRSTDHLSVVMRSSQWASLGSDLQSILQNLLQRQPAMRYSAKMFQTLPYFNSLLVSVLKFIERDSFAAHGREEKVQFLRGLLKMLPQFSAPLLRRKLLPSLLDLIADRALLPYILPNVFAISKGLSSLEFTTKVLPRIRPLFDVQDPPQTQMLLLTHTDLYVSKTSPKEFRETIMPLLYSAFQSEHVAVQENALQRIPRLVSLLEYTHVSEQLFPRLLSLFGKTKILSVKVSCLICLHSVVPILDKQTLSEKLVPTLARIKTREASVMISALAVHEAMASKLDVETLAISVLPQLWVMSMCPNLNTTQFGRFMRVVRDIGTRVEKEHTAQLHEAQQLAQSEAEHITSARTSMPDSFGAAVAPSSVTAADVSLSMAEIVGHRTGPAPQPPGDSLLDDFSSAFTAVQPAAALSTPAAPGPRLPPPPRSNSLVDSLLDDHQPQPQPHVGIPAMPLVPARTGPASLQTSSNSQSLLDLSDFDPLR</sequence>
<dbReference type="Proteomes" id="UP001219933">
    <property type="component" value="Chromosome 1"/>
</dbReference>
<protein>
    <submittedName>
        <fullName evidence="3">Protein kinase domain-containing protein ppk32</fullName>
    </submittedName>
</protein>
<dbReference type="InterPro" id="IPR051177">
    <property type="entry name" value="CIK-Related_Protein"/>
</dbReference>
<reference evidence="3" key="1">
    <citation type="submission" date="2023-03" db="EMBL/GenBank/DDBJ databases">
        <title>Mating type loci evolution in Malassezia.</title>
        <authorList>
            <person name="Coelho M.A."/>
        </authorList>
    </citation>
    <scope>NUCLEOTIDE SEQUENCE</scope>
    <source>
        <strain evidence="3">CBS 11721</strain>
    </source>
</reference>
<evidence type="ECO:0000259" key="2">
    <source>
        <dbReference type="SMART" id="SM00220"/>
    </source>
</evidence>
<dbReference type="SUPFAM" id="SSF56112">
    <property type="entry name" value="Protein kinase-like (PK-like)"/>
    <property type="match status" value="1"/>
</dbReference>
<dbReference type="PANTHER" id="PTHR12984:SF6">
    <property type="entry name" value="SCY1-LIKE PROTEIN 2"/>
    <property type="match status" value="1"/>
</dbReference>
<gene>
    <name evidence="3" type="primary">ppk32</name>
    <name evidence="3" type="ORF">MCUN1_000058</name>
</gene>
<dbReference type="GO" id="GO:0005524">
    <property type="term" value="F:ATP binding"/>
    <property type="evidence" value="ECO:0007669"/>
    <property type="project" value="InterPro"/>
</dbReference>
<dbReference type="InterPro" id="IPR000719">
    <property type="entry name" value="Prot_kinase_dom"/>
</dbReference>
<feature type="region of interest" description="Disordered" evidence="1">
    <location>
        <begin position="584"/>
        <end position="655"/>
    </location>
</feature>
<dbReference type="GO" id="GO:0004672">
    <property type="term" value="F:protein kinase activity"/>
    <property type="evidence" value="ECO:0007669"/>
    <property type="project" value="InterPro"/>
</dbReference>
<feature type="domain" description="Protein kinase" evidence="2">
    <location>
        <begin position="3"/>
        <end position="224"/>
    </location>
</feature>
<keyword evidence="3" id="KW-0418">Kinase</keyword>
<dbReference type="AlphaFoldDB" id="A0AAF0EQH1"/>
<keyword evidence="3" id="KW-0808">Transferase</keyword>
<dbReference type="SUPFAM" id="SSF48371">
    <property type="entry name" value="ARM repeat"/>
    <property type="match status" value="1"/>
</dbReference>
<dbReference type="InterPro" id="IPR016024">
    <property type="entry name" value="ARM-type_fold"/>
</dbReference>
<accession>A0AAF0EQH1</accession>
<dbReference type="InterPro" id="IPR011989">
    <property type="entry name" value="ARM-like"/>
</dbReference>
<keyword evidence="4" id="KW-1185">Reference proteome</keyword>
<dbReference type="PANTHER" id="PTHR12984">
    <property type="entry name" value="SCY1-RELATED S/T PROTEIN KINASE-LIKE"/>
    <property type="match status" value="1"/>
</dbReference>
<evidence type="ECO:0000256" key="1">
    <source>
        <dbReference type="SAM" id="MobiDB-lite"/>
    </source>
</evidence>
<dbReference type="SMART" id="SM00220">
    <property type="entry name" value="S_TKc"/>
    <property type="match status" value="1"/>
</dbReference>
<feature type="compositionally biased region" description="Pro residues" evidence="1">
    <location>
        <begin position="589"/>
        <end position="599"/>
    </location>
</feature>
<dbReference type="Gene3D" id="1.10.510.10">
    <property type="entry name" value="Transferase(Phosphotransferase) domain 1"/>
    <property type="match status" value="1"/>
</dbReference>
<dbReference type="Pfam" id="PF00069">
    <property type="entry name" value="Pkinase"/>
    <property type="match status" value="1"/>
</dbReference>
<dbReference type="Gene3D" id="1.25.10.10">
    <property type="entry name" value="Leucine-rich Repeat Variant"/>
    <property type="match status" value="1"/>
</dbReference>